<name>A0A229NVB0_9BACL</name>
<dbReference type="EMBL" id="NMUQ01000003">
    <property type="protein sequence ID" value="OXM13822.1"/>
    <property type="molecule type" value="Genomic_DNA"/>
</dbReference>
<keyword evidence="2" id="KW-1185">Reference proteome</keyword>
<dbReference type="RefSeq" id="WP_089526523.1">
    <property type="nucleotide sequence ID" value="NZ_NMUQ01000003.1"/>
</dbReference>
<evidence type="ECO:0000313" key="2">
    <source>
        <dbReference type="Proteomes" id="UP000215145"/>
    </source>
</evidence>
<evidence type="ECO:0000313" key="1">
    <source>
        <dbReference type="EMBL" id="OXM13822.1"/>
    </source>
</evidence>
<dbReference type="OrthoDB" id="2827920at2"/>
<proteinExistence type="predicted"/>
<dbReference type="Proteomes" id="UP000215145">
    <property type="component" value="Unassembled WGS sequence"/>
</dbReference>
<protein>
    <submittedName>
        <fullName evidence="1">Uncharacterized protein</fullName>
    </submittedName>
</protein>
<dbReference type="AlphaFoldDB" id="A0A229NVB0"/>
<accession>A0A229NVB0</accession>
<gene>
    <name evidence="1" type="ORF">CGZ75_20560</name>
</gene>
<organism evidence="1 2">
    <name type="scientific">Paenibacillus herberti</name>
    <dbReference type="NCBI Taxonomy" id="1619309"/>
    <lineage>
        <taxon>Bacteria</taxon>
        <taxon>Bacillati</taxon>
        <taxon>Bacillota</taxon>
        <taxon>Bacilli</taxon>
        <taxon>Bacillales</taxon>
        <taxon>Paenibacillaceae</taxon>
        <taxon>Paenibacillus</taxon>
    </lineage>
</organism>
<comment type="caution">
    <text evidence="1">The sequence shown here is derived from an EMBL/GenBank/DDBJ whole genome shotgun (WGS) entry which is preliminary data.</text>
</comment>
<sequence>MDIRQLVQDIAREIMSLSDKPNLQRKAPKLLFIFCDSRAHEGHSDQFILLDNHGIEYDLVFLDGVTSAWIGMSRMESSGAGKTIAIDEYAPAPIELPKDYDGVVIPEIDLDNASRIAAGLKGSVKAEIVFSALLLNKPVWVGKDSPGVKRNDRKTLKVLSLSPGYTKLFQKRLAELEELGIMFGPGQELSREVVRYFELLKSDGVGYEADGSSAAATASRTATTRPDVALITADWVSAQAASLNGLLEVERGTIVSPLAKDLLRDKGIVLHFSDKG</sequence>
<reference evidence="1 2" key="1">
    <citation type="submission" date="2017-07" db="EMBL/GenBank/DDBJ databases">
        <title>Paenibacillus herberti R33 genome sequencing and assembly.</title>
        <authorList>
            <person name="Su W."/>
        </authorList>
    </citation>
    <scope>NUCLEOTIDE SEQUENCE [LARGE SCALE GENOMIC DNA]</scope>
    <source>
        <strain evidence="1 2">R33</strain>
    </source>
</reference>